<dbReference type="SMART" id="SM00953">
    <property type="entry name" value="RES"/>
    <property type="match status" value="1"/>
</dbReference>
<evidence type="ECO:0000313" key="3">
    <source>
        <dbReference type="Proteomes" id="UP000018781"/>
    </source>
</evidence>
<sequence>MGTFLHERAREIAQWAEPDNEDYPPLSSCSFCDSEVDPNGENVAISWAQYMELVREGLSALFVTGTEQGNPPSDGGDGLEWLSVEDVLSYCGDAIGDGPQAYDLEEAIRNELAEDVWTYRNFGWDQVEFKFGWERFKADSQGSDHLNSEVVLSPEKLLGRLETIITVLLNNDECDVLPIVPAGTKMWRVRPHEQPNPNFVPSGKELGSAPEVAARDNRFSPAGVSMFYGSDELETALSEIGYSECPYATAGQFQTTKDLVLLDLTDVDWFPSIFDPAEARYYYEADFIRGFGEEIRRPLGEDDEDDDEAKAQHYRPTQRVVAEGILRFSEPIDGIRFKSAKDPERYNYVLFFGNEACGDLGGGDEAVLALDLSTVETVPTGGVSSSEPDKT</sequence>
<dbReference type="GeneID" id="29939995"/>
<keyword evidence="2" id="KW-0614">Plasmid</keyword>
<protein>
    <recommendedName>
        <fullName evidence="1">RES domain-containing protein</fullName>
    </recommendedName>
</protein>
<dbReference type="eggNOG" id="ENOG5031E1X">
    <property type="taxonomic scope" value="Bacteria"/>
</dbReference>
<evidence type="ECO:0000313" key="2">
    <source>
        <dbReference type="EMBL" id="AHD24223.1"/>
    </source>
</evidence>
<dbReference type="Pfam" id="PF08808">
    <property type="entry name" value="RES"/>
    <property type="match status" value="1"/>
</dbReference>
<accession>V9XPA5</accession>
<dbReference type="HOGENOM" id="CLU_705728_0_0_11"/>
<proteinExistence type="predicted"/>
<dbReference type="Proteomes" id="UP000018781">
    <property type="component" value="Plasmid unnamed"/>
</dbReference>
<gene>
    <name evidence="2" type="ORF">Y013_24660</name>
</gene>
<dbReference type="PATRIC" id="fig|1435356.3.peg.4973"/>
<geneLocation type="plasmid" evidence="3">
    <name>1</name>
</geneLocation>
<organism evidence="2 3">
    <name type="scientific">Rhodococcus pyridinivorans SB3094</name>
    <dbReference type="NCBI Taxonomy" id="1435356"/>
    <lineage>
        <taxon>Bacteria</taxon>
        <taxon>Bacillati</taxon>
        <taxon>Actinomycetota</taxon>
        <taxon>Actinomycetes</taxon>
        <taxon>Mycobacteriales</taxon>
        <taxon>Nocardiaceae</taxon>
        <taxon>Rhodococcus</taxon>
    </lineage>
</organism>
<feature type="domain" description="RES" evidence="1">
    <location>
        <begin position="202"/>
        <end position="361"/>
    </location>
</feature>
<evidence type="ECO:0000259" key="1">
    <source>
        <dbReference type="SMART" id="SM00953"/>
    </source>
</evidence>
<dbReference type="KEGG" id="rpy:Y013_24660"/>
<dbReference type="RefSeq" id="WP_024100148.1">
    <property type="nucleotide sequence ID" value="NC_023144.1"/>
</dbReference>
<dbReference type="InterPro" id="IPR014914">
    <property type="entry name" value="RES_dom"/>
</dbReference>
<name>V9XPA5_9NOCA</name>
<dbReference type="EMBL" id="CP006997">
    <property type="protein sequence ID" value="AHD24223.1"/>
    <property type="molecule type" value="Genomic_DNA"/>
</dbReference>
<reference evidence="2 3" key="1">
    <citation type="journal article" date="2014" name="Genome Announc.">
        <title>Complete Genome of Rhodococcus pyridinivorans SB3094, a Methyl-Ethyl-Ketone-Degrading Bacterium Used for Bioaugmentation.</title>
        <authorList>
            <person name="Dueholm M.S."/>
            <person name="Albertsen M."/>
            <person name="D'Imperio S."/>
            <person name="Tale V.P."/>
            <person name="Lewis D."/>
            <person name="Nielsen P.H."/>
            <person name="Nielsen J.L."/>
        </authorList>
    </citation>
    <scope>NUCLEOTIDE SEQUENCE [LARGE SCALE GENOMIC DNA]</scope>
    <source>
        <strain evidence="3">SB3094</strain>
        <plasmid evidence="3">1</plasmid>
    </source>
</reference>
<dbReference type="AlphaFoldDB" id="V9XPA5"/>